<accession>A0A5Q2TRZ5</accession>
<dbReference type="GO" id="GO:0042732">
    <property type="term" value="P:D-xylose metabolic process"/>
    <property type="evidence" value="ECO:0007669"/>
    <property type="project" value="UniProtKB-KW"/>
</dbReference>
<dbReference type="SUPFAM" id="SSF46785">
    <property type="entry name" value="Winged helix' DNA-binding domain"/>
    <property type="match status" value="1"/>
</dbReference>
<evidence type="ECO:0000256" key="1">
    <source>
        <dbReference type="ARBA" id="ARBA00002486"/>
    </source>
</evidence>
<name>A0A5Q2TRZ5_9BACI</name>
<dbReference type="Proteomes" id="UP000339690">
    <property type="component" value="Chromosome"/>
</dbReference>
<dbReference type="InterPro" id="IPR043129">
    <property type="entry name" value="ATPase_NBD"/>
</dbReference>
<dbReference type="InterPro" id="IPR036390">
    <property type="entry name" value="WH_DNA-bd_sf"/>
</dbReference>
<evidence type="ECO:0000256" key="2">
    <source>
        <dbReference type="ARBA" id="ARBA00006479"/>
    </source>
</evidence>
<keyword evidence="3" id="KW-0859">Xylose metabolism</keyword>
<dbReference type="SUPFAM" id="SSF53067">
    <property type="entry name" value="Actin-like ATPase domain"/>
    <property type="match status" value="1"/>
</dbReference>
<dbReference type="InterPro" id="IPR036388">
    <property type="entry name" value="WH-like_DNA-bd_sf"/>
</dbReference>
<gene>
    <name evidence="4" type="ORF">GI584_23265</name>
</gene>
<dbReference type="PANTHER" id="PTHR18964">
    <property type="entry name" value="ROK (REPRESSOR, ORF, KINASE) FAMILY"/>
    <property type="match status" value="1"/>
</dbReference>
<evidence type="ECO:0000313" key="5">
    <source>
        <dbReference type="Proteomes" id="UP000339690"/>
    </source>
</evidence>
<keyword evidence="3" id="KW-0119">Carbohydrate metabolism</keyword>
<dbReference type="KEGG" id="grc:GI584_23265"/>
<organism evidence="4 5">
    <name type="scientific">Gracilibacillus salitolerans</name>
    <dbReference type="NCBI Taxonomy" id="2663022"/>
    <lineage>
        <taxon>Bacteria</taxon>
        <taxon>Bacillati</taxon>
        <taxon>Bacillota</taxon>
        <taxon>Bacilli</taxon>
        <taxon>Bacillales</taxon>
        <taxon>Bacillaceae</taxon>
        <taxon>Gracilibacillus</taxon>
    </lineage>
</organism>
<dbReference type="InterPro" id="IPR049874">
    <property type="entry name" value="ROK_cs"/>
</dbReference>
<proteinExistence type="inferred from homology"/>
<protein>
    <submittedName>
        <fullName evidence="4">ROK family protein</fullName>
    </submittedName>
</protein>
<evidence type="ECO:0000313" key="4">
    <source>
        <dbReference type="EMBL" id="QGH36793.1"/>
    </source>
</evidence>
<dbReference type="RefSeq" id="WP_153792803.1">
    <property type="nucleotide sequence ID" value="NZ_CP045915.1"/>
</dbReference>
<dbReference type="Gene3D" id="1.10.10.10">
    <property type="entry name" value="Winged helix-like DNA-binding domain superfamily/Winged helix DNA-binding domain"/>
    <property type="match status" value="1"/>
</dbReference>
<evidence type="ECO:0000256" key="3">
    <source>
        <dbReference type="ARBA" id="ARBA00022629"/>
    </source>
</evidence>
<comment type="similarity">
    <text evidence="2">Belongs to the ROK (NagC/XylR) family.</text>
</comment>
<dbReference type="Gene3D" id="3.30.420.40">
    <property type="match status" value="2"/>
</dbReference>
<reference evidence="4 5" key="1">
    <citation type="submission" date="2019-11" db="EMBL/GenBank/DDBJ databases">
        <title>Gracilibacillus salitolerans sp. nov., a moderate halophile isolated from a saline soil in northwest China.</title>
        <authorList>
            <person name="Gan L."/>
        </authorList>
    </citation>
    <scope>NUCLEOTIDE SEQUENCE [LARGE SCALE GENOMIC DNA]</scope>
    <source>
        <strain evidence="4 5">SCU50</strain>
    </source>
</reference>
<dbReference type="AlphaFoldDB" id="A0A5Q2TRZ5"/>
<sequence length="417" mass="46000">MYYAKQRISKDMMKQYNQKLVLRILMKEGAVSKSTLSKITGLTLPAITDIVDSLEQYRLIKNIGESKTNRGRFPTLYKIEENVLKVIGIGITSKQLNVSFYNLNGGELAYYSEGLPKNTSPDNIISKITLVINDLLTKHGFQKSEILGVGVGMHGIVDFKRGVAIYPPHLDWENVPIKEKLEEQTGLPVLVDNDCNALTLAESWFGKAQEENSFIVVNVDYGIGAGIMIDRKIFHGIDFGAGQIGHTIVNDDGPLCSCGNYGCLEALASENSIVEQVKKKIKKGFPSIINDEKKILDKMTITDVYDAVAKDDTLVINVVEEAARYVGIAVSTLVNIINPEKIILTGSLVQQVPDPIFNCLVDSFSKNALKTNTKKLEVVKSDLQDNAIPLGAASQWINELLLGTLPLNREIETAQEQ</sequence>
<dbReference type="PROSITE" id="PS01125">
    <property type="entry name" value="ROK"/>
    <property type="match status" value="1"/>
</dbReference>
<dbReference type="InterPro" id="IPR000600">
    <property type="entry name" value="ROK"/>
</dbReference>
<comment type="function">
    <text evidence="1">Transcriptional repressor of xylose-utilizing enzymes.</text>
</comment>
<dbReference type="EMBL" id="CP045915">
    <property type="protein sequence ID" value="QGH36793.1"/>
    <property type="molecule type" value="Genomic_DNA"/>
</dbReference>
<dbReference type="Pfam" id="PF00480">
    <property type="entry name" value="ROK"/>
    <property type="match status" value="1"/>
</dbReference>
<dbReference type="PANTHER" id="PTHR18964:SF149">
    <property type="entry name" value="BIFUNCTIONAL UDP-N-ACETYLGLUCOSAMINE 2-EPIMERASE_N-ACETYLMANNOSAMINE KINASE"/>
    <property type="match status" value="1"/>
</dbReference>
<keyword evidence="5" id="KW-1185">Reference proteome</keyword>